<organism evidence="5 6">
    <name type="scientific">Sandaracinus amylolyticus</name>
    <dbReference type="NCBI Taxonomy" id="927083"/>
    <lineage>
        <taxon>Bacteria</taxon>
        <taxon>Pseudomonadati</taxon>
        <taxon>Myxococcota</taxon>
        <taxon>Polyangia</taxon>
        <taxon>Polyangiales</taxon>
        <taxon>Sandaracinaceae</taxon>
        <taxon>Sandaracinus</taxon>
    </lineage>
</organism>
<evidence type="ECO:0000313" key="6">
    <source>
        <dbReference type="Proteomes" id="UP000034883"/>
    </source>
</evidence>
<proteinExistence type="predicted"/>
<dbReference type="EMBL" id="CP011125">
    <property type="protein sequence ID" value="AKF07750.1"/>
    <property type="molecule type" value="Genomic_DNA"/>
</dbReference>
<dbReference type="InterPro" id="IPR004114">
    <property type="entry name" value="THUMP_dom"/>
</dbReference>
<dbReference type="Pfam" id="PF01170">
    <property type="entry name" value="UPF0020"/>
    <property type="match status" value="1"/>
</dbReference>
<sequence length="380" mass="42283">MSEAVEGTAREDRFQPFFVTCAAGTELALKDELRELRLHKVRADRGGARFEGTIDHAFRACLHSRIGVRVLMPIARFPAPDGEALYAGTRDVEWERWLTPRHTLAVSAISKQSALTHTAFVAQKTKDAIVDRLRDHTGARPNVDREDPDVAIFVHIAKDEASVHLDVSGESLHRRGWRRAIGEAPLKETLAAAVLRLSGWDRERPLIDPTCGSGTIPIEADLWARDVAPGIARDRFGVERWASHDARERAAFRAMRDEARANERPSGPEILGLDVDPRAVSLAESNAKRAASRARFRRASLRDLALPRTPTELVANPPYGVRLDVRAFWDELAAIRPALRGHRLSLLLQAPPPEGLLPEPVASHRLFNGAIECRLLTWEC</sequence>
<dbReference type="SMART" id="SM00981">
    <property type="entry name" value="THUMP"/>
    <property type="match status" value="1"/>
</dbReference>
<keyword evidence="6" id="KW-1185">Reference proteome</keyword>
<dbReference type="SUPFAM" id="SSF53335">
    <property type="entry name" value="S-adenosyl-L-methionine-dependent methyltransferases"/>
    <property type="match status" value="1"/>
</dbReference>
<dbReference type="GO" id="GO:0070043">
    <property type="term" value="F:rRNA (guanine-N7-)-methyltransferase activity"/>
    <property type="evidence" value="ECO:0007669"/>
    <property type="project" value="TreeGrafter"/>
</dbReference>
<evidence type="ECO:0000256" key="3">
    <source>
        <dbReference type="PROSITE-ProRule" id="PRU00529"/>
    </source>
</evidence>
<keyword evidence="1 5" id="KW-0489">Methyltransferase</keyword>
<gene>
    <name evidence="5" type="ORF">DB32_004899</name>
</gene>
<dbReference type="Proteomes" id="UP000034883">
    <property type="component" value="Chromosome"/>
</dbReference>
<dbReference type="Pfam" id="PF22020">
    <property type="entry name" value="RlmL_1st"/>
    <property type="match status" value="1"/>
</dbReference>
<evidence type="ECO:0000259" key="4">
    <source>
        <dbReference type="PROSITE" id="PS51165"/>
    </source>
</evidence>
<dbReference type="PANTHER" id="PTHR47313">
    <property type="entry name" value="RIBOSOMAL RNA LARGE SUBUNIT METHYLTRANSFERASE K/L"/>
    <property type="match status" value="1"/>
</dbReference>
<feature type="domain" description="THUMP" evidence="4">
    <location>
        <begin position="56"/>
        <end position="167"/>
    </location>
</feature>
<dbReference type="AlphaFoldDB" id="A0A0F6W555"/>
<dbReference type="Gene3D" id="3.30.2130.30">
    <property type="match status" value="1"/>
</dbReference>
<dbReference type="Pfam" id="PF02926">
    <property type="entry name" value="THUMP"/>
    <property type="match status" value="1"/>
</dbReference>
<evidence type="ECO:0000256" key="2">
    <source>
        <dbReference type="ARBA" id="ARBA00022679"/>
    </source>
</evidence>
<evidence type="ECO:0000256" key="1">
    <source>
        <dbReference type="ARBA" id="ARBA00022603"/>
    </source>
</evidence>
<keyword evidence="2 5" id="KW-0808">Transferase</keyword>
<dbReference type="RefSeq" id="WP_053234972.1">
    <property type="nucleotide sequence ID" value="NZ_CP011125.1"/>
</dbReference>
<evidence type="ECO:0000313" key="5">
    <source>
        <dbReference type="EMBL" id="AKF07750.1"/>
    </source>
</evidence>
<dbReference type="KEGG" id="samy:DB32_004899"/>
<dbReference type="InterPro" id="IPR000241">
    <property type="entry name" value="RlmKL-like_Mtase"/>
</dbReference>
<dbReference type="InterPro" id="IPR054170">
    <property type="entry name" value="RlmL_1st"/>
</dbReference>
<protein>
    <submittedName>
        <fullName evidence="5">23S rRNA (Guanine-N-2-)-methyltransferase rlmL</fullName>
    </submittedName>
</protein>
<dbReference type="OrthoDB" id="9809404at2"/>
<dbReference type="GO" id="GO:0008990">
    <property type="term" value="F:rRNA (guanine-N2-)-methyltransferase activity"/>
    <property type="evidence" value="ECO:0007669"/>
    <property type="project" value="TreeGrafter"/>
</dbReference>
<dbReference type="Gene3D" id="3.40.50.150">
    <property type="entry name" value="Vaccinia Virus protein VP39"/>
    <property type="match status" value="1"/>
</dbReference>
<reference evidence="5 6" key="1">
    <citation type="submission" date="2015-03" db="EMBL/GenBank/DDBJ databases">
        <title>Genome assembly of Sandaracinus amylolyticus DSM 53668.</title>
        <authorList>
            <person name="Sharma G."/>
            <person name="Subramanian S."/>
        </authorList>
    </citation>
    <scope>NUCLEOTIDE SEQUENCE [LARGE SCALE GENOMIC DNA]</scope>
    <source>
        <strain evidence="5 6">DSM 53668</strain>
    </source>
</reference>
<keyword evidence="3" id="KW-0694">RNA-binding</keyword>
<dbReference type="PANTHER" id="PTHR47313:SF1">
    <property type="entry name" value="RIBOSOMAL RNA LARGE SUBUNIT METHYLTRANSFERASE K_L"/>
    <property type="match status" value="1"/>
</dbReference>
<dbReference type="InterPro" id="IPR029063">
    <property type="entry name" value="SAM-dependent_MTases_sf"/>
</dbReference>
<dbReference type="STRING" id="927083.DB32_004899"/>
<dbReference type="GO" id="GO:0003723">
    <property type="term" value="F:RNA binding"/>
    <property type="evidence" value="ECO:0007669"/>
    <property type="project" value="UniProtKB-UniRule"/>
</dbReference>
<dbReference type="CDD" id="cd11715">
    <property type="entry name" value="THUMP_AdoMetMT"/>
    <property type="match status" value="1"/>
</dbReference>
<dbReference type="PROSITE" id="PS51165">
    <property type="entry name" value="THUMP"/>
    <property type="match status" value="1"/>
</dbReference>
<name>A0A0F6W555_9BACT</name>
<accession>A0A0F6W555</accession>